<keyword evidence="3 5" id="KW-0238">DNA-binding</keyword>
<feature type="domain" description="BES1/BZR1 plant transcription factor N-terminal" evidence="6">
    <location>
        <begin position="37"/>
        <end position="109"/>
    </location>
</feature>
<protein>
    <recommendedName>
        <fullName evidence="5">Protein BZR1 homolog</fullName>
    </recommendedName>
    <alternativeName>
        <fullName evidence="5">Protein BRASSINAZOLE-RESISTANT 1 homolog</fullName>
    </alternativeName>
</protein>
<reference evidence="7 8" key="1">
    <citation type="journal article" date="2021" name="BMC Genomics">
        <title>Datura genome reveals duplications of psychoactive alkaloid biosynthetic genes and high mutation rate following tissue culture.</title>
        <authorList>
            <person name="Rajewski A."/>
            <person name="Carter-House D."/>
            <person name="Stajich J."/>
            <person name="Litt A."/>
        </authorList>
    </citation>
    <scope>NUCLEOTIDE SEQUENCE [LARGE SCALE GENOMIC DNA]</scope>
    <source>
        <strain evidence="7">AR-01</strain>
    </source>
</reference>
<name>A0ABS8S7K9_DATST</name>
<evidence type="ECO:0000313" key="7">
    <source>
        <dbReference type="EMBL" id="MCD7454736.1"/>
    </source>
</evidence>
<keyword evidence="5" id="KW-1070">Brassinosteroid signaling pathway</keyword>
<accession>A0ABS8S7K9</accession>
<comment type="function">
    <text evidence="5">Functions in brassinosteroid signaling. May function as transcriptional repressor.</text>
</comment>
<dbReference type="PANTHER" id="PTHR31506">
    <property type="entry name" value="BES1/BZR1 HOMOLOG PROTEIN 3-RELATED"/>
    <property type="match status" value="1"/>
</dbReference>
<dbReference type="PANTHER" id="PTHR31506:SF21">
    <property type="entry name" value="PROTEIN BZR1 HOMOLOG"/>
    <property type="match status" value="1"/>
</dbReference>
<dbReference type="EMBL" id="JACEIK010000314">
    <property type="protein sequence ID" value="MCD7454736.1"/>
    <property type="molecule type" value="Genomic_DNA"/>
</dbReference>
<dbReference type="Proteomes" id="UP000823775">
    <property type="component" value="Unassembled WGS sequence"/>
</dbReference>
<keyword evidence="4 5" id="KW-0804">Transcription</keyword>
<evidence type="ECO:0000256" key="4">
    <source>
        <dbReference type="ARBA" id="ARBA00023163"/>
    </source>
</evidence>
<evidence type="ECO:0000259" key="6">
    <source>
        <dbReference type="Pfam" id="PF05687"/>
    </source>
</evidence>
<evidence type="ECO:0000256" key="2">
    <source>
        <dbReference type="ARBA" id="ARBA00023015"/>
    </source>
</evidence>
<evidence type="ECO:0000256" key="1">
    <source>
        <dbReference type="ARBA" id="ARBA00005909"/>
    </source>
</evidence>
<proteinExistence type="inferred from homology"/>
<organism evidence="7 8">
    <name type="scientific">Datura stramonium</name>
    <name type="common">Jimsonweed</name>
    <name type="synonym">Common thornapple</name>
    <dbReference type="NCBI Taxonomy" id="4076"/>
    <lineage>
        <taxon>Eukaryota</taxon>
        <taxon>Viridiplantae</taxon>
        <taxon>Streptophyta</taxon>
        <taxon>Embryophyta</taxon>
        <taxon>Tracheophyta</taxon>
        <taxon>Spermatophyta</taxon>
        <taxon>Magnoliopsida</taxon>
        <taxon>eudicotyledons</taxon>
        <taxon>Gunneridae</taxon>
        <taxon>Pentapetalae</taxon>
        <taxon>asterids</taxon>
        <taxon>lamiids</taxon>
        <taxon>Solanales</taxon>
        <taxon>Solanaceae</taxon>
        <taxon>Solanoideae</taxon>
        <taxon>Datureae</taxon>
        <taxon>Datura</taxon>
    </lineage>
</organism>
<dbReference type="InterPro" id="IPR033264">
    <property type="entry name" value="BZR"/>
</dbReference>
<keyword evidence="8" id="KW-1185">Reference proteome</keyword>
<evidence type="ECO:0000256" key="3">
    <source>
        <dbReference type="ARBA" id="ARBA00023125"/>
    </source>
</evidence>
<dbReference type="Pfam" id="PF05687">
    <property type="entry name" value="BES1_N"/>
    <property type="match status" value="1"/>
</dbReference>
<evidence type="ECO:0000313" key="8">
    <source>
        <dbReference type="Proteomes" id="UP000823775"/>
    </source>
</evidence>
<comment type="subcellular location">
    <subcellularLocation>
        <location evidence="5">Nucleus</location>
    </subcellularLocation>
</comment>
<comment type="caution">
    <text evidence="7">The sequence shown here is derived from an EMBL/GenBank/DDBJ whole genome shotgun (WGS) entry which is preliminary data.</text>
</comment>
<comment type="similarity">
    <text evidence="1 5">Belongs to the BZR/LAT61 family.</text>
</comment>
<keyword evidence="2 5" id="KW-0805">Transcription regulation</keyword>
<sequence>MVEDKKTNRLRGCIKSSRGPWLVHRTAKDGSVVTRFRYPSDRERQKNKQREQNRRAVTHKIFAGLRAHGNYKLPKHADTNDLLVALCEEAGWHVQEDGTIYRKNLVKDMPRLINVDFAQVSMEDQSKDGDYRKCEDQSKDGEDYCKCDFNVNIVGTERDRSKNSLIPSAEKSAVNLTRQFDSLSLSS</sequence>
<dbReference type="InterPro" id="IPR008540">
    <property type="entry name" value="BES1_N"/>
</dbReference>
<gene>
    <name evidence="7" type="ORF">HAX54_025840</name>
</gene>
<evidence type="ECO:0000256" key="5">
    <source>
        <dbReference type="RuleBase" id="RU369040"/>
    </source>
</evidence>